<reference evidence="3 4" key="1">
    <citation type="submission" date="2018-12" db="EMBL/GenBank/DDBJ databases">
        <authorList>
            <consortium name="Pathogen Informatics"/>
        </authorList>
    </citation>
    <scope>NUCLEOTIDE SEQUENCE [LARGE SCALE GENOMIC DNA]</scope>
    <source>
        <strain evidence="3 4">NCTC10207</strain>
    </source>
</reference>
<accession>A0A7Z9A7K6</accession>
<organism evidence="3 4">
    <name type="scientific">Rothia aeria</name>
    <dbReference type="NCBI Taxonomy" id="172042"/>
    <lineage>
        <taxon>Bacteria</taxon>
        <taxon>Bacillati</taxon>
        <taxon>Actinomycetota</taxon>
        <taxon>Actinomycetes</taxon>
        <taxon>Micrococcales</taxon>
        <taxon>Micrococcaceae</taxon>
        <taxon>Rothia</taxon>
    </lineage>
</organism>
<feature type="compositionally biased region" description="Polar residues" evidence="1">
    <location>
        <begin position="140"/>
        <end position="156"/>
    </location>
</feature>
<gene>
    <name evidence="3" type="ORF">NCTC10207_02318</name>
</gene>
<name>A0A7Z9A7K6_9MICC</name>
<evidence type="ECO:0000256" key="2">
    <source>
        <dbReference type="SAM" id="Phobius"/>
    </source>
</evidence>
<dbReference type="RefSeq" id="WP_126500739.1">
    <property type="nucleotide sequence ID" value="NZ_LR134479.1"/>
</dbReference>
<evidence type="ECO:0000313" key="4">
    <source>
        <dbReference type="Proteomes" id="UP000282386"/>
    </source>
</evidence>
<dbReference type="AlphaFoldDB" id="A0A7Z9A7K6"/>
<dbReference type="EMBL" id="LR134479">
    <property type="protein sequence ID" value="VEI24914.1"/>
    <property type="molecule type" value="Genomic_DNA"/>
</dbReference>
<sequence>MESSRYPRVDAIIRGPAVVELAVQDQGVRFIQEATIDAALSRSYVYVSTIASNLRRPVYVHVTDAQGGNRVMVVYPNGFVEPDNMVFSQAAVAAPAVEKKPFYKRAVFLVPLALVLVVGLLGGSVWGVMFFLSNHGERTVSAQPHKTSTDPQSPDSTQEKKGDTVQLAGAAEVSAVSQDGKYVTYLSGKTLYVVSAQTGEEVSKTEVKEPDNALSELTIRPHQGGFAYVGKESYLTWSSDKKFSEVLRYSAKDQQMLTRQGVTALVNRDNPSKPAKVTLLGSSPKEFRTPAEGASFISTDGSRAYWATSQDGGTVVTADASGKVEGTHKLASPGEGARLISWAGVSSRGEVMTLWSVDGRSTLVFQSVSSGDIAAKVSVDASEGAKVDFSGSTLLLGKQIIDCNTRSTYTIEMAPEKATPLPVGFHLSGGTGGVSWAGPGGVRKSPEGEVLGVNHDGASVLLSADHHHMTIIKKDGE</sequence>
<evidence type="ECO:0000256" key="1">
    <source>
        <dbReference type="SAM" id="MobiDB-lite"/>
    </source>
</evidence>
<dbReference type="SUPFAM" id="SSF82171">
    <property type="entry name" value="DPP6 N-terminal domain-like"/>
    <property type="match status" value="1"/>
</dbReference>
<keyword evidence="2" id="KW-1133">Transmembrane helix</keyword>
<keyword evidence="2" id="KW-0812">Transmembrane</keyword>
<feature type="transmembrane region" description="Helical" evidence="2">
    <location>
        <begin position="106"/>
        <end position="132"/>
    </location>
</feature>
<feature type="region of interest" description="Disordered" evidence="1">
    <location>
        <begin position="140"/>
        <end position="164"/>
    </location>
</feature>
<proteinExistence type="predicted"/>
<evidence type="ECO:0000313" key="3">
    <source>
        <dbReference type="EMBL" id="VEI24914.1"/>
    </source>
</evidence>
<keyword evidence="2" id="KW-0472">Membrane</keyword>
<dbReference type="Proteomes" id="UP000282386">
    <property type="component" value="Chromosome"/>
</dbReference>
<protein>
    <submittedName>
        <fullName evidence="3">Uncharacterized protein</fullName>
    </submittedName>
</protein>